<feature type="transmembrane region" description="Helical" evidence="8">
    <location>
        <begin position="122"/>
        <end position="145"/>
    </location>
</feature>
<keyword evidence="6 8" id="KW-1133">Transmembrane helix</keyword>
<dbReference type="GO" id="GO:0008360">
    <property type="term" value="P:regulation of cell shape"/>
    <property type="evidence" value="ECO:0007669"/>
    <property type="project" value="UniProtKB-KW"/>
</dbReference>
<evidence type="ECO:0000256" key="6">
    <source>
        <dbReference type="ARBA" id="ARBA00022989"/>
    </source>
</evidence>
<feature type="transmembrane region" description="Helical" evidence="8">
    <location>
        <begin position="69"/>
        <end position="90"/>
    </location>
</feature>
<dbReference type="EMBL" id="CP053708">
    <property type="protein sequence ID" value="QKE91585.1"/>
    <property type="molecule type" value="Genomic_DNA"/>
</dbReference>
<feature type="transmembrane region" description="Helical" evidence="8">
    <location>
        <begin position="157"/>
        <end position="177"/>
    </location>
</feature>
<sequence>MSRQPRPERHPGIRPRPTIWRRLDAAGRRALPAAFSVLLVLLLCAPLGLPEQQALLPGTTMASVFFWSVFRPASMPAAVVFMLGLLYDLLSFSPPGIAILTLLIVHACGLGWRHGLARQGFLLVWMVFLLVAAGVIGLDWALMSAFSQRLLPPQPALFELALATGLYPLLSALFTWAHRGIADPTLA</sequence>
<evidence type="ECO:0008006" key="11">
    <source>
        <dbReference type="Google" id="ProtNLM"/>
    </source>
</evidence>
<comment type="similarity">
    <text evidence="2">Belongs to the MreD family.</text>
</comment>
<dbReference type="InterPro" id="IPR007227">
    <property type="entry name" value="Cell_shape_determining_MreD"/>
</dbReference>
<dbReference type="GO" id="GO:0005886">
    <property type="term" value="C:plasma membrane"/>
    <property type="evidence" value="ECO:0007669"/>
    <property type="project" value="UniProtKB-SubCell"/>
</dbReference>
<dbReference type="Pfam" id="PF04093">
    <property type="entry name" value="MreD"/>
    <property type="match status" value="1"/>
</dbReference>
<gene>
    <name evidence="9" type="ORF">HN018_17470</name>
</gene>
<feature type="transmembrane region" description="Helical" evidence="8">
    <location>
        <begin position="30"/>
        <end position="49"/>
    </location>
</feature>
<dbReference type="RefSeq" id="WP_171832887.1">
    <property type="nucleotide sequence ID" value="NZ_CP053708.1"/>
</dbReference>
<name>A0A6M8HTP1_9PROT</name>
<organism evidence="9 10">
    <name type="scientific">Lichenicola cladoniae</name>
    <dbReference type="NCBI Taxonomy" id="1484109"/>
    <lineage>
        <taxon>Bacteria</taxon>
        <taxon>Pseudomonadati</taxon>
        <taxon>Pseudomonadota</taxon>
        <taxon>Alphaproteobacteria</taxon>
        <taxon>Acetobacterales</taxon>
        <taxon>Acetobacteraceae</taxon>
        <taxon>Lichenicola</taxon>
    </lineage>
</organism>
<keyword evidence="3" id="KW-1003">Cell membrane</keyword>
<proteinExistence type="inferred from homology"/>
<evidence type="ECO:0000256" key="4">
    <source>
        <dbReference type="ARBA" id="ARBA00022692"/>
    </source>
</evidence>
<keyword evidence="7 8" id="KW-0472">Membrane</keyword>
<evidence type="ECO:0000256" key="8">
    <source>
        <dbReference type="SAM" id="Phobius"/>
    </source>
</evidence>
<dbReference type="AlphaFoldDB" id="A0A6M8HTP1"/>
<keyword evidence="5" id="KW-0133">Cell shape</keyword>
<evidence type="ECO:0000256" key="5">
    <source>
        <dbReference type="ARBA" id="ARBA00022960"/>
    </source>
</evidence>
<dbReference type="Proteomes" id="UP000500767">
    <property type="component" value="Chromosome"/>
</dbReference>
<feature type="transmembrane region" description="Helical" evidence="8">
    <location>
        <begin position="97"/>
        <end position="116"/>
    </location>
</feature>
<evidence type="ECO:0000256" key="1">
    <source>
        <dbReference type="ARBA" id="ARBA00004651"/>
    </source>
</evidence>
<evidence type="ECO:0000313" key="10">
    <source>
        <dbReference type="Proteomes" id="UP000500767"/>
    </source>
</evidence>
<evidence type="ECO:0000256" key="2">
    <source>
        <dbReference type="ARBA" id="ARBA00007776"/>
    </source>
</evidence>
<evidence type="ECO:0000256" key="7">
    <source>
        <dbReference type="ARBA" id="ARBA00023136"/>
    </source>
</evidence>
<dbReference type="KEGG" id="lck:HN018_17470"/>
<evidence type="ECO:0000313" key="9">
    <source>
        <dbReference type="EMBL" id="QKE91585.1"/>
    </source>
</evidence>
<reference evidence="9 10" key="1">
    <citation type="journal article" date="2014" name="World J. Microbiol. Biotechnol.">
        <title>Biodiversity and physiological characteristics of Antarctic and Arctic lichens-associated bacteria.</title>
        <authorList>
            <person name="Lee Y.M."/>
            <person name="Kim E.H."/>
            <person name="Lee H.K."/>
            <person name="Hong S.G."/>
        </authorList>
    </citation>
    <scope>NUCLEOTIDE SEQUENCE [LARGE SCALE GENOMIC DNA]</scope>
    <source>
        <strain evidence="9 10">PAMC 26569</strain>
    </source>
</reference>
<accession>A0A6M8HTP1</accession>
<protein>
    <recommendedName>
        <fullName evidence="11">Rod shape-determining protein MreD</fullName>
    </recommendedName>
</protein>
<evidence type="ECO:0000256" key="3">
    <source>
        <dbReference type="ARBA" id="ARBA00022475"/>
    </source>
</evidence>
<comment type="subcellular location">
    <subcellularLocation>
        <location evidence="1">Cell membrane</location>
        <topology evidence="1">Multi-pass membrane protein</topology>
    </subcellularLocation>
</comment>
<keyword evidence="10" id="KW-1185">Reference proteome</keyword>
<keyword evidence="4 8" id="KW-0812">Transmembrane</keyword>